<feature type="transmembrane region" description="Helical" evidence="2">
    <location>
        <begin position="239"/>
        <end position="258"/>
    </location>
</feature>
<dbReference type="Pfam" id="PF14015">
    <property type="entry name" value="DUF4231"/>
    <property type="match status" value="1"/>
</dbReference>
<reference evidence="4 5" key="1">
    <citation type="submission" date="2014-05" db="EMBL/GenBank/DDBJ databases">
        <title>Draft genome sequence of Amycolatopsis rifamycinica DSM 46095.</title>
        <authorList>
            <person name="Lal R."/>
            <person name="Saxena A."/>
            <person name="Kumari R."/>
            <person name="Mukherjee U."/>
            <person name="Singh P."/>
            <person name="Sangwan N."/>
            <person name="Mahato N.K."/>
        </authorList>
    </citation>
    <scope>NUCLEOTIDE SEQUENCE [LARGE SCALE GENOMIC DNA]</scope>
    <source>
        <strain evidence="4 5">DSM 46095</strain>
    </source>
</reference>
<feature type="compositionally biased region" description="Basic and acidic residues" evidence="1">
    <location>
        <begin position="33"/>
        <end position="50"/>
    </location>
</feature>
<accession>A0A066U6Z6</accession>
<dbReference type="EMBL" id="JMQI01000047">
    <property type="protein sequence ID" value="KDN19894.1"/>
    <property type="molecule type" value="Genomic_DNA"/>
</dbReference>
<gene>
    <name evidence="4" type="ORF">DV20_22605</name>
</gene>
<evidence type="ECO:0000313" key="4">
    <source>
        <dbReference type="EMBL" id="KDN19894.1"/>
    </source>
</evidence>
<comment type="caution">
    <text evidence="4">The sequence shown here is derived from an EMBL/GenBank/DDBJ whole genome shotgun (WGS) entry which is preliminary data.</text>
</comment>
<organism evidence="4 5">
    <name type="scientific">Amycolatopsis rifamycinica</name>
    <dbReference type="NCBI Taxonomy" id="287986"/>
    <lineage>
        <taxon>Bacteria</taxon>
        <taxon>Bacillati</taxon>
        <taxon>Actinomycetota</taxon>
        <taxon>Actinomycetes</taxon>
        <taxon>Pseudonocardiales</taxon>
        <taxon>Pseudonocardiaceae</taxon>
        <taxon>Amycolatopsis</taxon>
    </lineage>
</organism>
<name>A0A066U6Z6_9PSEU</name>
<feature type="transmembrane region" description="Helical" evidence="2">
    <location>
        <begin position="110"/>
        <end position="130"/>
    </location>
</feature>
<dbReference type="Pfam" id="PF18181">
    <property type="entry name" value="SLATT_1"/>
    <property type="match status" value="1"/>
</dbReference>
<dbReference type="NCBIfam" id="NF033634">
    <property type="entry name" value="SLATT_1"/>
    <property type="match status" value="1"/>
</dbReference>
<feature type="transmembrane region" description="Helical" evidence="2">
    <location>
        <begin position="264"/>
        <end position="285"/>
    </location>
</feature>
<keyword evidence="2" id="KW-1133">Transmembrane helix</keyword>
<dbReference type="eggNOG" id="ENOG5033401">
    <property type="taxonomic scope" value="Bacteria"/>
</dbReference>
<dbReference type="AlphaFoldDB" id="A0A066U6Z6"/>
<evidence type="ECO:0000259" key="3">
    <source>
        <dbReference type="Pfam" id="PF18181"/>
    </source>
</evidence>
<evidence type="ECO:0000256" key="2">
    <source>
        <dbReference type="SAM" id="Phobius"/>
    </source>
</evidence>
<feature type="domain" description="SMODS and SLOG-associating 2TM effector" evidence="3">
    <location>
        <begin position="207"/>
        <end position="329"/>
    </location>
</feature>
<keyword evidence="2" id="KW-0472">Membrane</keyword>
<protein>
    <recommendedName>
        <fullName evidence="3">SMODS and SLOG-associating 2TM effector domain-containing protein</fullName>
    </recommendedName>
</protein>
<dbReference type="Proteomes" id="UP000027345">
    <property type="component" value="Unassembled WGS sequence"/>
</dbReference>
<proteinExistence type="predicted"/>
<dbReference type="InterPro" id="IPR025325">
    <property type="entry name" value="DUF4231"/>
</dbReference>
<feature type="transmembrane region" description="Helical" evidence="2">
    <location>
        <begin position="84"/>
        <end position="104"/>
    </location>
</feature>
<sequence>MSCRTASTGFAARKPAPESPPDGGRPPGISPRCRTDFGEPFRTGTDPREDGAMTTDAITLLWNRQSIWSQASDRLKVRISRARVLVLSLTVTGAVAGAASAAVAQSAGRFCAAVAALALALAAVAARGAAPGNVRDWTRARSVSEALKSEVFGYLAGVGRFGGADRDEVVLRALAELSASAGDLVRHTTGLAPRTRPLPAVDDVDSYAAVRVRGQLDHYYRPKARLMAVRVRTARQCEIGLSAAAAGLAAVVAVFPGIAVSAWIGVLTTITTAITAHVGAARYAYQQVEFTRTADELERLLVNRTTGLTTDDDFVADAERVISIQNEGWMAKLGSDERPAKQ</sequence>
<dbReference type="InterPro" id="IPR040884">
    <property type="entry name" value="SLATT_1"/>
</dbReference>
<keyword evidence="5" id="KW-1185">Reference proteome</keyword>
<feature type="region of interest" description="Disordered" evidence="1">
    <location>
        <begin position="1"/>
        <end position="50"/>
    </location>
</feature>
<dbReference type="STRING" id="287986.DV20_22605"/>
<evidence type="ECO:0000313" key="5">
    <source>
        <dbReference type="Proteomes" id="UP000027345"/>
    </source>
</evidence>
<keyword evidence="2" id="KW-0812">Transmembrane</keyword>
<evidence type="ECO:0000256" key="1">
    <source>
        <dbReference type="SAM" id="MobiDB-lite"/>
    </source>
</evidence>